<reference key="1">
    <citation type="submission" date="2017-08" db="EMBL/GenBank/DDBJ databases">
        <title>A dynamic microbial community with high functional redundancy inhabits the cold, oxic subseafloor aquifer.</title>
        <authorList>
            <person name="Tully B.J."/>
            <person name="Wheat C.G."/>
            <person name="Glazer B.T."/>
            <person name="Huber J.A."/>
        </authorList>
    </citation>
    <scope>NUCLEOTIDE SEQUENCE [LARGE SCALE GENOMIC DNA]</scope>
</reference>
<keyword evidence="1" id="KW-0732">Signal</keyword>
<dbReference type="AlphaFoldDB" id="A0A2A4YXE0"/>
<organism evidence="2">
    <name type="scientific">OCS116 cluster bacterium</name>
    <dbReference type="NCBI Taxonomy" id="2030921"/>
    <lineage>
        <taxon>Bacteria</taxon>
        <taxon>Pseudomonadati</taxon>
        <taxon>Pseudomonadota</taxon>
        <taxon>Alphaproteobacteria</taxon>
        <taxon>OCS116 cluster</taxon>
    </lineage>
</organism>
<feature type="chain" id="PRO_5012765918" description="DUF2066 domain-containing protein" evidence="1">
    <location>
        <begin position="24"/>
        <end position="347"/>
    </location>
</feature>
<feature type="signal peptide" evidence="1">
    <location>
        <begin position="1"/>
        <end position="23"/>
    </location>
</feature>
<proteinExistence type="predicted"/>
<sequence length="347" mass="37398">MIKTIRTLMVFVCLIALPSISFADDVYDVANIKVDAKGKDGIAAKAKALAIAESKGVVILFERLLTPGQKSRALKQLDRETRSLLVKGFSVKNEQSSGTQYIAEITIKFRRVAVQQFLNGIGAKYSDVQSSVSLLIPILTDANGRSVIWSGQNAWSDALASHDIRNSLIPLKIATSAEAGLLATEQEVIDRKQNAIFQLASAAGESADTVFAHMTLTEQNATLKVSGLINYSKKYSLANGPAATYQSAASDFLRALESKWRNNNISSKPRLAEVKALVVFGSLDQWIALRARLGQVSAIGEFDTDAMTSDGAFINIQHRGSVADLSAGLQSQGLTLIDLGGYFEIRG</sequence>
<evidence type="ECO:0000256" key="1">
    <source>
        <dbReference type="SAM" id="SignalP"/>
    </source>
</evidence>
<comment type="caution">
    <text evidence="2">The sequence shown here is derived from an EMBL/GenBank/DDBJ whole genome shotgun (WGS) entry which is preliminary data.</text>
</comment>
<evidence type="ECO:0008006" key="3">
    <source>
        <dbReference type="Google" id="ProtNLM"/>
    </source>
</evidence>
<gene>
    <name evidence="2" type="ORF">COB13_12835</name>
</gene>
<accession>A0A2A4YXE0</accession>
<dbReference type="EMBL" id="NVUS01000018">
    <property type="protein sequence ID" value="PCI98965.1"/>
    <property type="molecule type" value="Genomic_DNA"/>
</dbReference>
<reference evidence="2" key="2">
    <citation type="journal article" date="2018" name="ISME J.">
        <title>A dynamic microbial community with high functional redundancy inhabits the cold, oxic subseafloor aquifer.</title>
        <authorList>
            <person name="Tully B.J."/>
            <person name="Wheat C.G."/>
            <person name="Glazer B.T."/>
            <person name="Huber J.A."/>
        </authorList>
    </citation>
    <scope>NUCLEOTIDE SEQUENCE</scope>
    <source>
        <strain evidence="2">NORP83</strain>
    </source>
</reference>
<name>A0A2A4YXE0_9PROT</name>
<evidence type="ECO:0000313" key="2">
    <source>
        <dbReference type="EMBL" id="PCI98965.1"/>
    </source>
</evidence>
<protein>
    <recommendedName>
        <fullName evidence="3">DUF2066 domain-containing protein</fullName>
    </recommendedName>
</protein>